<feature type="transmembrane region" description="Helical" evidence="2">
    <location>
        <begin position="55"/>
        <end position="75"/>
    </location>
</feature>
<evidence type="ECO:0000256" key="2">
    <source>
        <dbReference type="SAM" id="Phobius"/>
    </source>
</evidence>
<dbReference type="RefSeq" id="WP_160423141.1">
    <property type="nucleotide sequence ID" value="NZ_WSTA01000012.1"/>
</dbReference>
<dbReference type="InterPro" id="IPR025327">
    <property type="entry name" value="DUF4233"/>
</dbReference>
<keyword evidence="2" id="KW-1133">Transmembrane helix</keyword>
<feature type="transmembrane region" description="Helical" evidence="2">
    <location>
        <begin position="20"/>
        <end position="43"/>
    </location>
</feature>
<organism evidence="3 4">
    <name type="scientific">Agromyces seonyuensis</name>
    <dbReference type="NCBI Taxonomy" id="2662446"/>
    <lineage>
        <taxon>Bacteria</taxon>
        <taxon>Bacillati</taxon>
        <taxon>Actinomycetota</taxon>
        <taxon>Actinomycetes</taxon>
        <taxon>Micrococcales</taxon>
        <taxon>Microbacteriaceae</taxon>
        <taxon>Agromyces</taxon>
    </lineage>
</organism>
<gene>
    <name evidence="3" type="ORF">GB864_04420</name>
</gene>
<dbReference type="AlphaFoldDB" id="A0A6I4NTM8"/>
<evidence type="ECO:0000256" key="1">
    <source>
        <dbReference type="SAM" id="MobiDB-lite"/>
    </source>
</evidence>
<evidence type="ECO:0000313" key="4">
    <source>
        <dbReference type="Proteomes" id="UP000438182"/>
    </source>
</evidence>
<dbReference type="Pfam" id="PF14017">
    <property type="entry name" value="DUF4233"/>
    <property type="match status" value="1"/>
</dbReference>
<reference evidence="3 4" key="1">
    <citation type="submission" date="2019-12" db="EMBL/GenBank/DDBJ databases">
        <authorList>
            <person name="Kim Y.S."/>
        </authorList>
    </citation>
    <scope>NUCLEOTIDE SEQUENCE [LARGE SCALE GENOMIC DNA]</scope>
    <source>
        <strain evidence="3 4">MMS17-SY077</strain>
    </source>
</reference>
<feature type="transmembrane region" description="Helical" evidence="2">
    <location>
        <begin position="87"/>
        <end position="114"/>
    </location>
</feature>
<feature type="region of interest" description="Disordered" evidence="1">
    <location>
        <begin position="143"/>
        <end position="164"/>
    </location>
</feature>
<keyword evidence="4" id="KW-1185">Reference proteome</keyword>
<keyword evidence="2" id="KW-0812">Transmembrane</keyword>
<proteinExistence type="predicted"/>
<dbReference type="EMBL" id="WSTA01000012">
    <property type="protein sequence ID" value="MWB97796.1"/>
    <property type="molecule type" value="Genomic_DNA"/>
</dbReference>
<protein>
    <submittedName>
        <fullName evidence="3">DUF4233 domain-containing protein</fullName>
    </submittedName>
</protein>
<name>A0A6I4NTM8_9MICO</name>
<comment type="caution">
    <text evidence="3">The sequence shown here is derived from an EMBL/GenBank/DDBJ whole genome shotgun (WGS) entry which is preliminary data.</text>
</comment>
<dbReference type="Proteomes" id="UP000438182">
    <property type="component" value="Unassembled WGS sequence"/>
</dbReference>
<accession>A0A6I4NTM8</accession>
<keyword evidence="2" id="KW-0472">Membrane</keyword>
<sequence>MSVEPVARRARRERGARESLGAIVGAFEIFVLFLAGLVVWGLWHDVAGDSGIPSWVALAGAGVLIVLLIVAVLLLSKPVGVWLGGIVQVLLVLGGFLNPVIFVVGGVFAAGWFYCMVTGTRLDRQKAAYFAALADAEAGDPAARAVDPAASHPTPADDSRKDPA</sequence>
<evidence type="ECO:0000313" key="3">
    <source>
        <dbReference type="EMBL" id="MWB97796.1"/>
    </source>
</evidence>
<feature type="compositionally biased region" description="Basic and acidic residues" evidence="1">
    <location>
        <begin position="155"/>
        <end position="164"/>
    </location>
</feature>